<organism evidence="2 3">
    <name type="scientific">Panicum virgatum</name>
    <name type="common">Blackwell switchgrass</name>
    <dbReference type="NCBI Taxonomy" id="38727"/>
    <lineage>
        <taxon>Eukaryota</taxon>
        <taxon>Viridiplantae</taxon>
        <taxon>Streptophyta</taxon>
        <taxon>Embryophyta</taxon>
        <taxon>Tracheophyta</taxon>
        <taxon>Spermatophyta</taxon>
        <taxon>Magnoliopsida</taxon>
        <taxon>Liliopsida</taxon>
        <taxon>Poales</taxon>
        <taxon>Poaceae</taxon>
        <taxon>PACMAD clade</taxon>
        <taxon>Panicoideae</taxon>
        <taxon>Panicodae</taxon>
        <taxon>Paniceae</taxon>
        <taxon>Panicinae</taxon>
        <taxon>Panicum</taxon>
        <taxon>Panicum sect. Hiantes</taxon>
    </lineage>
</organism>
<dbReference type="PANTHER" id="PTHR33063">
    <property type="entry name" value="OS02G0583500 PROTEIN"/>
    <property type="match status" value="1"/>
</dbReference>
<keyword evidence="3" id="KW-1185">Reference proteome</keyword>
<feature type="coiled-coil region" evidence="1">
    <location>
        <begin position="98"/>
        <end position="139"/>
    </location>
</feature>
<evidence type="ECO:0000313" key="3">
    <source>
        <dbReference type="Proteomes" id="UP000823388"/>
    </source>
</evidence>
<dbReference type="AlphaFoldDB" id="A0A8T0NS68"/>
<evidence type="ECO:0000313" key="2">
    <source>
        <dbReference type="EMBL" id="KAG2550086.1"/>
    </source>
</evidence>
<comment type="caution">
    <text evidence="2">The sequence shown here is derived from an EMBL/GenBank/DDBJ whole genome shotgun (WGS) entry which is preliminary data.</text>
</comment>
<dbReference type="Proteomes" id="UP000823388">
    <property type="component" value="Chromosome 9K"/>
</dbReference>
<dbReference type="PANTHER" id="PTHR33063:SF18">
    <property type="entry name" value="RECF_RECN_SMC N-TERMINAL DOMAIN-CONTAINING PROTEIN"/>
    <property type="match status" value="1"/>
</dbReference>
<reference evidence="2" key="1">
    <citation type="submission" date="2020-05" db="EMBL/GenBank/DDBJ databases">
        <title>WGS assembly of Panicum virgatum.</title>
        <authorList>
            <person name="Lovell J.T."/>
            <person name="Jenkins J."/>
            <person name="Shu S."/>
            <person name="Juenger T.E."/>
            <person name="Schmutz J."/>
        </authorList>
    </citation>
    <scope>NUCLEOTIDE SEQUENCE</scope>
    <source>
        <strain evidence="2">AP13</strain>
    </source>
</reference>
<evidence type="ECO:0000256" key="1">
    <source>
        <dbReference type="SAM" id="Coils"/>
    </source>
</evidence>
<name>A0A8T0NS68_PANVG</name>
<dbReference type="EMBL" id="CM029053">
    <property type="protein sequence ID" value="KAG2550086.1"/>
    <property type="molecule type" value="Genomic_DNA"/>
</dbReference>
<gene>
    <name evidence="2" type="ORF">PVAP13_9KG241200</name>
</gene>
<protein>
    <submittedName>
        <fullName evidence="2">Uncharacterized protein</fullName>
    </submittedName>
</protein>
<sequence length="156" mass="17678">MLQRPKYNNSDPDVVEFFGECMNSRKNGRTPLANEIYEQMVAERDREPEGEAKKSPSKIVDESLSQISLSSTFLLNIGVPRPSKTGQSSSTAAQERMQAQFEAALQAEREELQTQQAALEENQNLLRQTQEEVRGMTTRFEETNALLRAVLKLQKD</sequence>
<accession>A0A8T0NS68</accession>
<keyword evidence="1" id="KW-0175">Coiled coil</keyword>
<proteinExistence type="predicted"/>